<evidence type="ECO:0000256" key="5">
    <source>
        <dbReference type="ARBA" id="ARBA00022884"/>
    </source>
</evidence>
<reference evidence="8 9" key="1">
    <citation type="submission" date="2024-08" db="EMBL/GenBank/DDBJ databases">
        <title>Genome mining of Saccharopolyspora cebuensis PGLac3 from Nigerian medicinal plant.</title>
        <authorList>
            <person name="Ezeobiora C.E."/>
            <person name="Igbokwe N.H."/>
            <person name="Amin D.H."/>
            <person name="Mendie U.E."/>
        </authorList>
    </citation>
    <scope>NUCLEOTIDE SEQUENCE [LARGE SCALE GENOMIC DNA]</scope>
    <source>
        <strain evidence="8 9">PGLac3</strain>
    </source>
</reference>
<keyword evidence="5" id="KW-0694">RNA-binding</keyword>
<keyword evidence="3" id="KW-0963">Cytoplasm</keyword>
<dbReference type="InterPro" id="IPR036291">
    <property type="entry name" value="NAD(P)-bd_dom_sf"/>
</dbReference>
<evidence type="ECO:0000313" key="9">
    <source>
        <dbReference type="Proteomes" id="UP001564626"/>
    </source>
</evidence>
<dbReference type="InterPro" id="IPR011032">
    <property type="entry name" value="GroES-like_sf"/>
</dbReference>
<proteinExistence type="predicted"/>
<gene>
    <name evidence="8" type="ORF">AB8O55_01555</name>
</gene>
<evidence type="ECO:0000313" key="8">
    <source>
        <dbReference type="EMBL" id="MEY8038072.1"/>
    </source>
</evidence>
<dbReference type="PROSITE" id="PS01162">
    <property type="entry name" value="QOR_ZETA_CRYSTAL"/>
    <property type="match status" value="1"/>
</dbReference>
<dbReference type="Gene3D" id="3.40.50.720">
    <property type="entry name" value="NAD(P)-binding Rossmann-like Domain"/>
    <property type="match status" value="1"/>
</dbReference>
<sequence length="330" mass="33701">MSNGGTDMRAALLDGPGALRIGALPVPDPGPGQVRVRVEACGLNPVDYQVAAAAPADWTFPHVLGLDVVGVVDAAGEDVPDVRPGERVAYHGDLRRRGGFAEFALADAAVLAPVPAGVDPVSAACLPAAGMTAYQALVRRLHVGADDVVLITAAAGGVGGFAVQLARLLGARVLATASERNAEHVRRLGADEVIDYRVEDVAARVRELTGGRGVDAVVDTVGPESATANLRLLAHGGGLAAVAGRPDPTAVAPFTLAPSIHEIALGAAYSSGDERSRADLPVMLAELLGLLEAGRVEPMLNRAVDLADLPAALDELAGRHVRGKLVLAFG</sequence>
<dbReference type="InterPro" id="IPR013154">
    <property type="entry name" value="ADH-like_N"/>
</dbReference>
<evidence type="ECO:0000256" key="2">
    <source>
        <dbReference type="ARBA" id="ARBA00011881"/>
    </source>
</evidence>
<comment type="caution">
    <text evidence="8">The sequence shown here is derived from an EMBL/GenBank/DDBJ whole genome shotgun (WGS) entry which is preliminary data.</text>
</comment>
<keyword evidence="6" id="KW-0007">Acetylation</keyword>
<dbReference type="Proteomes" id="UP001564626">
    <property type="component" value="Unassembled WGS sequence"/>
</dbReference>
<dbReference type="EMBL" id="JBGEHV010000002">
    <property type="protein sequence ID" value="MEY8038072.1"/>
    <property type="molecule type" value="Genomic_DNA"/>
</dbReference>
<dbReference type="InterPro" id="IPR051603">
    <property type="entry name" value="Zinc-ADH_QOR/CCCR"/>
</dbReference>
<dbReference type="Pfam" id="PF00107">
    <property type="entry name" value="ADH_zinc_N"/>
    <property type="match status" value="1"/>
</dbReference>
<accession>A0ABV4CAD6</accession>
<protein>
    <submittedName>
        <fullName evidence="8">Zinc-binding dehydrogenase</fullName>
    </submittedName>
</protein>
<dbReference type="RefSeq" id="WP_345361331.1">
    <property type="nucleotide sequence ID" value="NZ_BAABII010000005.1"/>
</dbReference>
<dbReference type="Pfam" id="PF08240">
    <property type="entry name" value="ADH_N"/>
    <property type="match status" value="1"/>
</dbReference>
<comment type="subunit">
    <text evidence="2">Homotetramer.</text>
</comment>
<keyword evidence="9" id="KW-1185">Reference proteome</keyword>
<dbReference type="Gene3D" id="3.90.180.10">
    <property type="entry name" value="Medium-chain alcohol dehydrogenases, catalytic domain"/>
    <property type="match status" value="1"/>
</dbReference>
<comment type="subcellular location">
    <subcellularLocation>
        <location evidence="1">Cytoplasm</location>
    </subcellularLocation>
</comment>
<dbReference type="SUPFAM" id="SSF50129">
    <property type="entry name" value="GroES-like"/>
    <property type="match status" value="1"/>
</dbReference>
<evidence type="ECO:0000256" key="6">
    <source>
        <dbReference type="ARBA" id="ARBA00022990"/>
    </source>
</evidence>
<keyword evidence="4" id="KW-0521">NADP</keyword>
<organism evidence="8 9">
    <name type="scientific">Saccharopolyspora cebuensis</name>
    <dbReference type="NCBI Taxonomy" id="418759"/>
    <lineage>
        <taxon>Bacteria</taxon>
        <taxon>Bacillati</taxon>
        <taxon>Actinomycetota</taxon>
        <taxon>Actinomycetes</taxon>
        <taxon>Pseudonocardiales</taxon>
        <taxon>Pseudonocardiaceae</taxon>
        <taxon>Saccharopolyspora</taxon>
    </lineage>
</organism>
<dbReference type="PANTHER" id="PTHR44154:SF1">
    <property type="entry name" value="QUINONE OXIDOREDUCTASE"/>
    <property type="match status" value="1"/>
</dbReference>
<name>A0ABV4CAD6_9PSEU</name>
<dbReference type="SUPFAM" id="SSF51735">
    <property type="entry name" value="NAD(P)-binding Rossmann-fold domains"/>
    <property type="match status" value="1"/>
</dbReference>
<dbReference type="PANTHER" id="PTHR44154">
    <property type="entry name" value="QUINONE OXIDOREDUCTASE"/>
    <property type="match status" value="1"/>
</dbReference>
<feature type="domain" description="Enoyl reductase (ER)" evidence="7">
    <location>
        <begin position="15"/>
        <end position="327"/>
    </location>
</feature>
<dbReference type="InterPro" id="IPR013149">
    <property type="entry name" value="ADH-like_C"/>
</dbReference>
<evidence type="ECO:0000259" key="7">
    <source>
        <dbReference type="SMART" id="SM00829"/>
    </source>
</evidence>
<dbReference type="InterPro" id="IPR002364">
    <property type="entry name" value="Quin_OxRdtase/zeta-crystal_CS"/>
</dbReference>
<evidence type="ECO:0000256" key="4">
    <source>
        <dbReference type="ARBA" id="ARBA00022857"/>
    </source>
</evidence>
<evidence type="ECO:0000256" key="3">
    <source>
        <dbReference type="ARBA" id="ARBA00022490"/>
    </source>
</evidence>
<evidence type="ECO:0000256" key="1">
    <source>
        <dbReference type="ARBA" id="ARBA00004496"/>
    </source>
</evidence>
<dbReference type="SMART" id="SM00829">
    <property type="entry name" value="PKS_ER"/>
    <property type="match status" value="1"/>
</dbReference>
<dbReference type="InterPro" id="IPR020843">
    <property type="entry name" value="ER"/>
</dbReference>